<evidence type="ECO:0000256" key="1">
    <source>
        <dbReference type="SAM" id="Phobius"/>
    </source>
</evidence>
<reference evidence="3 5" key="1">
    <citation type="submission" date="2020-12" db="EMBL/GenBank/DDBJ databases">
        <title>strain FJAT-54423T represents a novel species of the genus Brevibacillus.</title>
        <authorList>
            <person name="Tang R."/>
        </authorList>
    </citation>
    <scope>NUCLEOTIDE SEQUENCE [LARGE SCALE GENOMIC DNA]</scope>
    <source>
        <strain evidence="3 5">FJAT-54423</strain>
    </source>
</reference>
<evidence type="ECO:0000313" key="6">
    <source>
        <dbReference type="Proteomes" id="UP000677234"/>
    </source>
</evidence>
<dbReference type="EMBL" id="CP066308">
    <property type="protein sequence ID" value="QQE74036.1"/>
    <property type="molecule type" value="Genomic_DNA"/>
</dbReference>
<proteinExistence type="predicted"/>
<feature type="signal peptide" evidence="2">
    <location>
        <begin position="1"/>
        <end position="22"/>
    </location>
</feature>
<feature type="transmembrane region" description="Helical" evidence="1">
    <location>
        <begin position="291"/>
        <end position="314"/>
    </location>
</feature>
<dbReference type="Proteomes" id="UP000595847">
    <property type="component" value="Chromosome"/>
</dbReference>
<name>A0A7T5EK27_9BACL</name>
<keyword evidence="6" id="KW-1185">Reference proteome</keyword>
<feature type="transmembrane region" description="Helical" evidence="1">
    <location>
        <begin position="326"/>
        <end position="346"/>
    </location>
</feature>
<evidence type="ECO:0000313" key="5">
    <source>
        <dbReference type="Proteomes" id="UP000595847"/>
    </source>
</evidence>
<keyword evidence="2" id="KW-0732">Signal</keyword>
<sequence>MRRMFALILLTSLLLVSSVAYAFSGVAEERYYLAQESVHRGDLAVSAARTVIEGVVDGDLYVFSENVQIKGKITGDLFSFAATTIVSGKVEGDIRSVTDTLLLNGEVGGSVASISNHLLLEPNGRIGKNLLMLAANADLLGEVSREANGMADSIRISGKVGEGISMLHARTIRLDAPAEIGGDLVYTSPGEAMIAPGVTIAGKVSFTPMEPVQKTERFSYFPLLLGLASLLCTLLMWLAVRYLFPAGLAGISRQLDQGGRSLYLWGLILMLGIPLLSLILLITMVGIPVAVLLMAAYSILVWAAKVFVGAWLGIRLAERFHWRLSPLLAELVGVFLLQCLMTIPLIGWLLALPVWAAFLGALAGVVVRANKTFLR</sequence>
<keyword evidence="1" id="KW-0472">Membrane</keyword>
<gene>
    <name evidence="3" type="ORF">JD108_19650</name>
    <name evidence="4" type="ORF">KDJ56_19585</name>
</gene>
<reference evidence="4" key="2">
    <citation type="submission" date="2021-04" db="EMBL/GenBank/DDBJ databases">
        <title>Brevibacillus composti FJAT-54423, complete genome.</title>
        <authorList>
            <person name="Tang R."/>
        </authorList>
    </citation>
    <scope>NUCLEOTIDE SEQUENCE</scope>
    <source>
        <strain evidence="4">FJAT-54424</strain>
    </source>
</reference>
<evidence type="ECO:0000256" key="2">
    <source>
        <dbReference type="SAM" id="SignalP"/>
    </source>
</evidence>
<dbReference type="KEGG" id="bcop:JD108_19650"/>
<feature type="transmembrane region" description="Helical" evidence="1">
    <location>
        <begin position="218"/>
        <end position="240"/>
    </location>
</feature>
<dbReference type="AlphaFoldDB" id="A0A7T5EK27"/>
<dbReference type="Proteomes" id="UP000677234">
    <property type="component" value="Chromosome"/>
</dbReference>
<organism evidence="3 5">
    <name type="scientific">Brevibacillus composti</name>
    <dbReference type="NCBI Taxonomy" id="2796470"/>
    <lineage>
        <taxon>Bacteria</taxon>
        <taxon>Bacillati</taxon>
        <taxon>Bacillota</taxon>
        <taxon>Bacilli</taxon>
        <taxon>Bacillales</taxon>
        <taxon>Paenibacillaceae</taxon>
        <taxon>Brevibacillus</taxon>
    </lineage>
</organism>
<feature type="chain" id="PRO_5032268548" evidence="2">
    <location>
        <begin position="23"/>
        <end position="375"/>
    </location>
</feature>
<keyword evidence="1" id="KW-1133">Transmembrane helix</keyword>
<dbReference type="EMBL" id="CP073708">
    <property type="protein sequence ID" value="QUO41120.1"/>
    <property type="molecule type" value="Genomic_DNA"/>
</dbReference>
<evidence type="ECO:0000313" key="4">
    <source>
        <dbReference type="EMBL" id="QUO41120.1"/>
    </source>
</evidence>
<dbReference type="RefSeq" id="WP_198827624.1">
    <property type="nucleotide sequence ID" value="NZ_CP066308.1"/>
</dbReference>
<feature type="transmembrane region" description="Helical" evidence="1">
    <location>
        <begin position="261"/>
        <end position="285"/>
    </location>
</feature>
<evidence type="ECO:0000313" key="3">
    <source>
        <dbReference type="EMBL" id="QQE74036.1"/>
    </source>
</evidence>
<accession>A0A7T5EK27</accession>
<keyword evidence="1" id="KW-0812">Transmembrane</keyword>
<protein>
    <submittedName>
        <fullName evidence="3">Polymer-forming cytoskeletal protein</fullName>
    </submittedName>
</protein>
<feature type="transmembrane region" description="Helical" evidence="1">
    <location>
        <begin position="352"/>
        <end position="369"/>
    </location>
</feature>